<organism evidence="5 6">
    <name type="scientific">Schizopora paradoxa</name>
    <dbReference type="NCBI Taxonomy" id="27342"/>
    <lineage>
        <taxon>Eukaryota</taxon>
        <taxon>Fungi</taxon>
        <taxon>Dikarya</taxon>
        <taxon>Basidiomycota</taxon>
        <taxon>Agaricomycotina</taxon>
        <taxon>Agaricomycetes</taxon>
        <taxon>Hymenochaetales</taxon>
        <taxon>Schizoporaceae</taxon>
        <taxon>Schizopora</taxon>
    </lineage>
</organism>
<dbReference type="GO" id="GO:0003735">
    <property type="term" value="F:structural constituent of ribosome"/>
    <property type="evidence" value="ECO:0007669"/>
    <property type="project" value="InterPro"/>
</dbReference>
<gene>
    <name evidence="5" type="ORF">SCHPADRAFT_855704</name>
</gene>
<dbReference type="InParanoid" id="A0A0H2RHY7"/>
<dbReference type="GO" id="GO:0006412">
    <property type="term" value="P:translation"/>
    <property type="evidence" value="ECO:0007669"/>
    <property type="project" value="InterPro"/>
</dbReference>
<dbReference type="GO" id="GO:0005840">
    <property type="term" value="C:ribosome"/>
    <property type="evidence" value="ECO:0007669"/>
    <property type="project" value="UniProtKB-KW"/>
</dbReference>
<dbReference type="AlphaFoldDB" id="A0A0H2RHY7"/>
<dbReference type="InterPro" id="IPR036967">
    <property type="entry name" value="Ribosomal_uS11_sf"/>
</dbReference>
<sequence>MQAFRQACSSFRPLTSSTRCLAGTFTRLPSSSRFFADVKTPQATESSSSSTPTPASLSAADKLLDTLVQNKRKTRIPPQASTSSPSPPTPTDSSQDADAALPESGALPGADVPSTTPGGGGSFTGSSRRLFLLSAEEYRLYAQCTNNNVILTLAAVSKREVDRNGRPKSRTVAWVSGGTCKFKNAQRASYEAGYQASVAMFGRIAKEIEERKVDMKLEILFSGKGMGREALQKALLTSEGDLVRDLVWKVTDRTPIKIGGTRAKKARRL</sequence>
<keyword evidence="2" id="KW-0689">Ribosomal protein</keyword>
<dbReference type="GO" id="GO:1990904">
    <property type="term" value="C:ribonucleoprotein complex"/>
    <property type="evidence" value="ECO:0007669"/>
    <property type="project" value="UniProtKB-KW"/>
</dbReference>
<dbReference type="EMBL" id="KQ086005">
    <property type="protein sequence ID" value="KLO11252.1"/>
    <property type="molecule type" value="Genomic_DNA"/>
</dbReference>
<evidence type="ECO:0000313" key="5">
    <source>
        <dbReference type="EMBL" id="KLO11252.1"/>
    </source>
</evidence>
<keyword evidence="3" id="KW-0687">Ribonucleoprotein</keyword>
<feature type="compositionally biased region" description="Low complexity" evidence="4">
    <location>
        <begin position="40"/>
        <end position="60"/>
    </location>
</feature>
<dbReference type="Gene3D" id="3.30.420.80">
    <property type="entry name" value="Ribosomal protein S11"/>
    <property type="match status" value="1"/>
</dbReference>
<evidence type="ECO:0000256" key="3">
    <source>
        <dbReference type="ARBA" id="ARBA00023274"/>
    </source>
</evidence>
<comment type="similarity">
    <text evidence="1">Belongs to the universal ribosomal protein uS11 family.</text>
</comment>
<accession>A0A0H2RHY7</accession>
<dbReference type="InterPro" id="IPR001971">
    <property type="entry name" value="Ribosomal_uS11"/>
</dbReference>
<dbReference type="PANTHER" id="PTHR11759">
    <property type="entry name" value="40S RIBOSOMAL PROTEIN S14/30S RIBOSOMAL PROTEIN S11"/>
    <property type="match status" value="1"/>
</dbReference>
<reference evidence="5 6" key="1">
    <citation type="submission" date="2015-04" db="EMBL/GenBank/DDBJ databases">
        <title>Complete genome sequence of Schizopora paradoxa KUC8140, a cosmopolitan wood degrader in East Asia.</title>
        <authorList>
            <consortium name="DOE Joint Genome Institute"/>
            <person name="Min B."/>
            <person name="Park H."/>
            <person name="Jang Y."/>
            <person name="Kim J.-J."/>
            <person name="Kim K.H."/>
            <person name="Pangilinan J."/>
            <person name="Lipzen A."/>
            <person name="Riley R."/>
            <person name="Grigoriev I.V."/>
            <person name="Spatafora J.W."/>
            <person name="Choi I.-G."/>
        </authorList>
    </citation>
    <scope>NUCLEOTIDE SEQUENCE [LARGE SCALE GENOMIC DNA]</scope>
    <source>
        <strain evidence="5 6">KUC8140</strain>
    </source>
</reference>
<dbReference type="OrthoDB" id="1654884at2759"/>
<dbReference type="SUPFAM" id="SSF53137">
    <property type="entry name" value="Translational machinery components"/>
    <property type="match status" value="1"/>
</dbReference>
<name>A0A0H2RHY7_9AGAM</name>
<dbReference type="STRING" id="27342.A0A0H2RHY7"/>
<feature type="region of interest" description="Disordered" evidence="4">
    <location>
        <begin position="33"/>
        <end position="123"/>
    </location>
</feature>
<protein>
    <submittedName>
        <fullName evidence="5">Translational machinery component</fullName>
    </submittedName>
</protein>
<evidence type="ECO:0000256" key="1">
    <source>
        <dbReference type="ARBA" id="ARBA00006194"/>
    </source>
</evidence>
<evidence type="ECO:0000256" key="4">
    <source>
        <dbReference type="SAM" id="MobiDB-lite"/>
    </source>
</evidence>
<evidence type="ECO:0000313" key="6">
    <source>
        <dbReference type="Proteomes" id="UP000053477"/>
    </source>
</evidence>
<dbReference type="Proteomes" id="UP000053477">
    <property type="component" value="Unassembled WGS sequence"/>
</dbReference>
<proteinExistence type="inferred from homology"/>
<keyword evidence="6" id="KW-1185">Reference proteome</keyword>
<dbReference type="Pfam" id="PF00411">
    <property type="entry name" value="Ribosomal_S11"/>
    <property type="match status" value="1"/>
</dbReference>
<dbReference type="HAMAP" id="MF_01310">
    <property type="entry name" value="Ribosomal_uS11"/>
    <property type="match status" value="1"/>
</dbReference>
<evidence type="ECO:0000256" key="2">
    <source>
        <dbReference type="ARBA" id="ARBA00022980"/>
    </source>
</evidence>